<dbReference type="Pfam" id="PF16927">
    <property type="entry name" value="HisKA_7TM"/>
    <property type="match status" value="1"/>
</dbReference>
<dbReference type="SUPFAM" id="SSF55073">
    <property type="entry name" value="Nucleotide cyclase"/>
    <property type="match status" value="1"/>
</dbReference>
<feature type="region of interest" description="Disordered" evidence="2">
    <location>
        <begin position="532"/>
        <end position="552"/>
    </location>
</feature>
<dbReference type="InterPro" id="IPR000014">
    <property type="entry name" value="PAS"/>
</dbReference>
<protein>
    <submittedName>
        <fullName evidence="6">Diguanylate cyclase (GGDEF) domain-containing protein</fullName>
    </submittedName>
</protein>
<reference evidence="7" key="1">
    <citation type="submission" date="2016-10" db="EMBL/GenBank/DDBJ databases">
        <authorList>
            <person name="Varghese N."/>
            <person name="Submissions S."/>
        </authorList>
    </citation>
    <scope>NUCLEOTIDE SEQUENCE [LARGE SCALE GENOMIC DNA]</scope>
    <source>
        <strain evidence="7">DSM 45245</strain>
    </source>
</reference>
<dbReference type="GO" id="GO:0052621">
    <property type="term" value="F:diguanylate cyclase activity"/>
    <property type="evidence" value="ECO:0007669"/>
    <property type="project" value="TreeGrafter"/>
</dbReference>
<evidence type="ECO:0000259" key="5">
    <source>
        <dbReference type="PROSITE" id="PS50887"/>
    </source>
</evidence>
<dbReference type="InterPro" id="IPR029787">
    <property type="entry name" value="Nucleotide_cyclase"/>
</dbReference>
<dbReference type="CDD" id="cd00130">
    <property type="entry name" value="PAS"/>
    <property type="match status" value="1"/>
</dbReference>
<feature type="domain" description="GGDEF" evidence="5">
    <location>
        <begin position="402"/>
        <end position="534"/>
    </location>
</feature>
<dbReference type="EMBL" id="FNPH01000003">
    <property type="protein sequence ID" value="SDY69119.1"/>
    <property type="molecule type" value="Genomic_DNA"/>
</dbReference>
<keyword evidence="3" id="KW-1133">Transmembrane helix</keyword>
<dbReference type="SMART" id="SM00267">
    <property type="entry name" value="GGDEF"/>
    <property type="match status" value="1"/>
</dbReference>
<dbReference type="InterPro" id="IPR001610">
    <property type="entry name" value="PAC"/>
</dbReference>
<feature type="transmembrane region" description="Helical" evidence="3">
    <location>
        <begin position="178"/>
        <end position="199"/>
    </location>
</feature>
<evidence type="ECO:0000256" key="1">
    <source>
        <dbReference type="SAM" id="Coils"/>
    </source>
</evidence>
<keyword evidence="1" id="KW-0175">Coiled coil</keyword>
<evidence type="ECO:0000313" key="6">
    <source>
        <dbReference type="EMBL" id="SDY69119.1"/>
    </source>
</evidence>
<dbReference type="PROSITE" id="PS50887">
    <property type="entry name" value="GGDEF"/>
    <property type="match status" value="1"/>
</dbReference>
<dbReference type="Pfam" id="PF00990">
    <property type="entry name" value="GGDEF"/>
    <property type="match status" value="1"/>
</dbReference>
<dbReference type="InterPro" id="IPR050469">
    <property type="entry name" value="Diguanylate_Cyclase"/>
</dbReference>
<dbReference type="InterPro" id="IPR043128">
    <property type="entry name" value="Rev_trsase/Diguanyl_cyclase"/>
</dbReference>
<feature type="transmembrane region" description="Helical" evidence="3">
    <location>
        <begin position="31"/>
        <end position="50"/>
    </location>
</feature>
<dbReference type="PANTHER" id="PTHR45138">
    <property type="entry name" value="REGULATORY COMPONENTS OF SENSORY TRANSDUCTION SYSTEM"/>
    <property type="match status" value="1"/>
</dbReference>
<feature type="transmembrane region" description="Helical" evidence="3">
    <location>
        <begin position="145"/>
        <end position="166"/>
    </location>
</feature>
<name>A0A1H3LYL5_9ACTN</name>
<feature type="domain" description="PAC" evidence="4">
    <location>
        <begin position="297"/>
        <end position="349"/>
    </location>
</feature>
<dbReference type="Gene3D" id="3.30.450.20">
    <property type="entry name" value="PAS domain"/>
    <property type="match status" value="1"/>
</dbReference>
<keyword evidence="7" id="KW-1185">Reference proteome</keyword>
<keyword evidence="3" id="KW-0472">Membrane</keyword>
<dbReference type="InterPro" id="IPR035965">
    <property type="entry name" value="PAS-like_dom_sf"/>
</dbReference>
<accession>A0A1H3LYL5</accession>
<dbReference type="SMART" id="SM00086">
    <property type="entry name" value="PAC"/>
    <property type="match status" value="1"/>
</dbReference>
<dbReference type="SUPFAM" id="SSF55785">
    <property type="entry name" value="PYP-like sensor domain (PAS domain)"/>
    <property type="match status" value="1"/>
</dbReference>
<dbReference type="InterPro" id="IPR000160">
    <property type="entry name" value="GGDEF_dom"/>
</dbReference>
<gene>
    <name evidence="6" type="ORF">SAMN05444365_103140</name>
</gene>
<evidence type="ECO:0000256" key="3">
    <source>
        <dbReference type="SAM" id="Phobius"/>
    </source>
</evidence>
<dbReference type="GO" id="GO:1902201">
    <property type="term" value="P:negative regulation of bacterial-type flagellum-dependent cell motility"/>
    <property type="evidence" value="ECO:0007669"/>
    <property type="project" value="TreeGrafter"/>
</dbReference>
<dbReference type="PROSITE" id="PS50113">
    <property type="entry name" value="PAC"/>
    <property type="match status" value="1"/>
</dbReference>
<dbReference type="STRING" id="405436.SAMN05444365_103140"/>
<dbReference type="InterPro" id="IPR000700">
    <property type="entry name" value="PAS-assoc_C"/>
</dbReference>
<organism evidence="6 7">
    <name type="scientific">Micromonospora pattaloongensis</name>
    <dbReference type="NCBI Taxonomy" id="405436"/>
    <lineage>
        <taxon>Bacteria</taxon>
        <taxon>Bacillati</taxon>
        <taxon>Actinomycetota</taxon>
        <taxon>Actinomycetes</taxon>
        <taxon>Micromonosporales</taxon>
        <taxon>Micromonosporaceae</taxon>
        <taxon>Micromonospora</taxon>
    </lineage>
</organism>
<dbReference type="OrthoDB" id="23692at2"/>
<dbReference type="Pfam" id="PF00989">
    <property type="entry name" value="PAS"/>
    <property type="match status" value="1"/>
</dbReference>
<proteinExistence type="predicted"/>
<dbReference type="GO" id="GO:0043709">
    <property type="term" value="P:cell adhesion involved in single-species biofilm formation"/>
    <property type="evidence" value="ECO:0007669"/>
    <property type="project" value="TreeGrafter"/>
</dbReference>
<dbReference type="Proteomes" id="UP000242415">
    <property type="component" value="Unassembled WGS sequence"/>
</dbReference>
<dbReference type="RefSeq" id="WP_091554910.1">
    <property type="nucleotide sequence ID" value="NZ_FNPH01000003.1"/>
</dbReference>
<feature type="compositionally biased region" description="Polar residues" evidence="2">
    <location>
        <begin position="534"/>
        <end position="552"/>
    </location>
</feature>
<dbReference type="GO" id="GO:0006355">
    <property type="term" value="P:regulation of DNA-templated transcription"/>
    <property type="evidence" value="ECO:0007669"/>
    <property type="project" value="InterPro"/>
</dbReference>
<evidence type="ECO:0000313" key="7">
    <source>
        <dbReference type="Proteomes" id="UP000242415"/>
    </source>
</evidence>
<dbReference type="InterPro" id="IPR031621">
    <property type="entry name" value="HisKA_7TM"/>
</dbReference>
<evidence type="ECO:0000256" key="2">
    <source>
        <dbReference type="SAM" id="MobiDB-lite"/>
    </source>
</evidence>
<dbReference type="GO" id="GO:0005886">
    <property type="term" value="C:plasma membrane"/>
    <property type="evidence" value="ECO:0007669"/>
    <property type="project" value="TreeGrafter"/>
</dbReference>
<dbReference type="AlphaFoldDB" id="A0A1H3LYL5"/>
<dbReference type="FunFam" id="3.30.70.270:FF:000001">
    <property type="entry name" value="Diguanylate cyclase domain protein"/>
    <property type="match status" value="1"/>
</dbReference>
<sequence length="552" mass="59721">MVRYQPFALLFGIAAFGSIIATAIMWPRRRLTPAAGAMTVAMAGLAWWSATKCLSVLATDLEVKLAFETAIYPGVCACVAGFFCYAKGMADRAWTLSRSAAFLLAIEPAFAIVTAATNTWHREFYAGAVLSGSPPLLAPQPGPAFWVHTIYSYVLLAWAMFALVRACLQAPRSYRGHFVWPLVAVVPPVIGNIITVSYMPQGKTVGLTPVFFCISAGACCWALLREALPELVPVAGRQILETISDAVIVIDRSSRVLDLNPAADRLLRRLQPDAPPSILGMQARDVLSIDRVLSAGSDAEYTLTAADGQRFDLNVRHSALSDRANRVIGWVLVVHDVTERNRQRHELRAANDELREQLLAVERLRAELAEQASRDSLTGLHNRRYLIGALDREVALAAAERRPLSVVMIDIDHFKGINDRFGHIAGDEVIATTAQRITALIQEGESAVRYGGEEFFLVLPGCTAEQARQRAETMREVCVSSSFIIGGQPLTVTISGGVAEYLGSESPAALIEAADQALYVAKSLGRNRIETARATASSSDGRKTSSACPGGL</sequence>
<feature type="transmembrane region" description="Helical" evidence="3">
    <location>
        <begin position="6"/>
        <end position="24"/>
    </location>
</feature>
<dbReference type="CDD" id="cd01949">
    <property type="entry name" value="GGDEF"/>
    <property type="match status" value="1"/>
</dbReference>
<evidence type="ECO:0000259" key="4">
    <source>
        <dbReference type="PROSITE" id="PS50113"/>
    </source>
</evidence>
<dbReference type="NCBIfam" id="TIGR00254">
    <property type="entry name" value="GGDEF"/>
    <property type="match status" value="1"/>
</dbReference>
<dbReference type="PANTHER" id="PTHR45138:SF9">
    <property type="entry name" value="DIGUANYLATE CYCLASE DGCM-RELATED"/>
    <property type="match status" value="1"/>
</dbReference>
<feature type="coiled-coil region" evidence="1">
    <location>
        <begin position="337"/>
        <end position="374"/>
    </location>
</feature>
<feature type="transmembrane region" description="Helical" evidence="3">
    <location>
        <begin position="70"/>
        <end position="88"/>
    </location>
</feature>
<keyword evidence="3" id="KW-0812">Transmembrane</keyword>
<feature type="transmembrane region" description="Helical" evidence="3">
    <location>
        <begin position="100"/>
        <end position="120"/>
    </location>
</feature>
<dbReference type="Gene3D" id="3.30.70.270">
    <property type="match status" value="1"/>
</dbReference>
<dbReference type="InterPro" id="IPR013767">
    <property type="entry name" value="PAS_fold"/>
</dbReference>